<accession>A0A0E9QTR6</accession>
<sequence>MSVSRTDKPSTDHIGALPGKENMFLLQYSPTLTPLGTFSI</sequence>
<protein>
    <submittedName>
        <fullName evidence="1">Uncharacterized protein</fullName>
    </submittedName>
</protein>
<reference evidence="1" key="1">
    <citation type="submission" date="2014-11" db="EMBL/GenBank/DDBJ databases">
        <authorList>
            <person name="Amaro Gonzalez C."/>
        </authorList>
    </citation>
    <scope>NUCLEOTIDE SEQUENCE</scope>
</reference>
<proteinExistence type="predicted"/>
<dbReference type="EMBL" id="GBXM01088760">
    <property type="protein sequence ID" value="JAH19817.1"/>
    <property type="molecule type" value="Transcribed_RNA"/>
</dbReference>
<dbReference type="AlphaFoldDB" id="A0A0E9QTR6"/>
<reference evidence="1" key="2">
    <citation type="journal article" date="2015" name="Fish Shellfish Immunol.">
        <title>Early steps in the European eel (Anguilla anguilla)-Vibrio vulnificus interaction in the gills: Role of the RtxA13 toxin.</title>
        <authorList>
            <person name="Callol A."/>
            <person name="Pajuelo D."/>
            <person name="Ebbesson L."/>
            <person name="Teles M."/>
            <person name="MacKenzie S."/>
            <person name="Amaro C."/>
        </authorList>
    </citation>
    <scope>NUCLEOTIDE SEQUENCE</scope>
</reference>
<evidence type="ECO:0000313" key="1">
    <source>
        <dbReference type="EMBL" id="JAH19817.1"/>
    </source>
</evidence>
<organism evidence="1">
    <name type="scientific">Anguilla anguilla</name>
    <name type="common">European freshwater eel</name>
    <name type="synonym">Muraena anguilla</name>
    <dbReference type="NCBI Taxonomy" id="7936"/>
    <lineage>
        <taxon>Eukaryota</taxon>
        <taxon>Metazoa</taxon>
        <taxon>Chordata</taxon>
        <taxon>Craniata</taxon>
        <taxon>Vertebrata</taxon>
        <taxon>Euteleostomi</taxon>
        <taxon>Actinopterygii</taxon>
        <taxon>Neopterygii</taxon>
        <taxon>Teleostei</taxon>
        <taxon>Anguilliformes</taxon>
        <taxon>Anguillidae</taxon>
        <taxon>Anguilla</taxon>
    </lineage>
</organism>
<name>A0A0E9QTR6_ANGAN</name>